<evidence type="ECO:0000313" key="2">
    <source>
        <dbReference type="Proteomes" id="UP001232001"/>
    </source>
</evidence>
<organism evidence="1 2">
    <name type="scientific">Tenacibaculum tangerinum</name>
    <dbReference type="NCBI Taxonomy" id="3038772"/>
    <lineage>
        <taxon>Bacteria</taxon>
        <taxon>Pseudomonadati</taxon>
        <taxon>Bacteroidota</taxon>
        <taxon>Flavobacteriia</taxon>
        <taxon>Flavobacteriales</taxon>
        <taxon>Flavobacteriaceae</taxon>
        <taxon>Tenacibaculum</taxon>
    </lineage>
</organism>
<evidence type="ECO:0000313" key="1">
    <source>
        <dbReference type="EMBL" id="WGH75995.1"/>
    </source>
</evidence>
<accession>A0ABY8L7R2</accession>
<reference evidence="1 2" key="1">
    <citation type="submission" date="2023-04" db="EMBL/GenBank/DDBJ databases">
        <title>Tenacibaculum tangerinum sp. nov., isolated from sea tidal flat of South Korea.</title>
        <authorList>
            <person name="Lee S.H."/>
            <person name="Kim J.-J."/>
        </authorList>
    </citation>
    <scope>NUCLEOTIDE SEQUENCE [LARGE SCALE GENOMIC DNA]</scope>
    <source>
        <strain evidence="1 2">GRR-S3-23</strain>
    </source>
</reference>
<dbReference type="EMBL" id="CP122539">
    <property type="protein sequence ID" value="WGH75995.1"/>
    <property type="molecule type" value="Genomic_DNA"/>
</dbReference>
<gene>
    <name evidence="1" type="ORF">P8625_02170</name>
</gene>
<dbReference type="RefSeq" id="WP_279651866.1">
    <property type="nucleotide sequence ID" value="NZ_CP122539.1"/>
</dbReference>
<proteinExistence type="predicted"/>
<keyword evidence="2" id="KW-1185">Reference proteome</keyword>
<protein>
    <recommendedName>
        <fullName evidence="3">PD-(D/E)XK nuclease superfamily protein</fullName>
    </recommendedName>
</protein>
<dbReference type="Proteomes" id="UP001232001">
    <property type="component" value="Chromosome"/>
</dbReference>
<evidence type="ECO:0008006" key="3">
    <source>
        <dbReference type="Google" id="ProtNLM"/>
    </source>
</evidence>
<sequence>MNSHLNIFKTYTNSQRSYQLENDLTRAFAISLQEDSLFFHEILKEVFKGTKFYSQLFDSLESETTISIDIQKRTSQLFEYEHIFAITLSEAEIGDFWGAKNDRNYDPICDLVIKVNDVYLIIEAKRDNYDCTAQLYNQVLNVISSDEANTNSLNEKEHGKVITPFDLNWAKLMAIAVKVLSFEKSFGNTNRFLADFVSLVKSHNYRWLPESPINSLQSNNKNSIFRRIDSAIIEASKIDSSITKLHYNDRLGIEFNKGWAQEILFNINKNGDLIVAIYPGNTKAQGHSLFKANPVFSQNISILDETYSVTKTYHIKFTSFQKYFTGLWFGDNVLNSDLYTRNNFYKFTGRKKRGKDWDEIEALFDNSLNFDWKNECKWNNKIINSGKNQFDISFGYELVVEIPFEKLKELDIVQSDLTKLTELIKNISNEFRDNLLNTSA</sequence>
<name>A0ABY8L7R2_9FLAO</name>